<name>A0AAF0D242_ODILC</name>
<evidence type="ECO:0000313" key="1">
    <source>
        <dbReference type="EMBL" id="WEU40220.1"/>
    </source>
</evidence>
<dbReference type="InterPro" id="IPR036388">
    <property type="entry name" value="WH-like_DNA-bd_sf"/>
</dbReference>
<proteinExistence type="predicted"/>
<protein>
    <submittedName>
        <fullName evidence="1">Helix-turn-helix domain-containing protein</fullName>
    </submittedName>
</protein>
<dbReference type="AlphaFoldDB" id="A0AAF0D242"/>
<dbReference type="KEGG" id="oyw:OdinLCB4_007055"/>
<dbReference type="Gene3D" id="1.10.10.10">
    <property type="entry name" value="Winged helix-like DNA-binding domain superfamily/Winged helix DNA-binding domain"/>
    <property type="match status" value="1"/>
</dbReference>
<dbReference type="Proteomes" id="UP000186851">
    <property type="component" value="Chromosome"/>
</dbReference>
<reference evidence="1" key="1">
    <citation type="journal article" date="2017" name="Nature">
        <title>Asgard archaea illuminate the origin of eukaryotic cellular complexity.</title>
        <authorList>
            <person name="Zaremba-Niedzwiedzka K."/>
            <person name="Caceres E.F."/>
            <person name="Saw J.H."/>
            <person name="Backstrom D."/>
            <person name="Juzokaite L."/>
            <person name="Vancaester E."/>
            <person name="Seitz K.W."/>
            <person name="Anantharaman K."/>
            <person name="Starnawski P."/>
            <person name="Kjeldsen K.U."/>
            <person name="Scott M.B."/>
            <person name="Nunoura T."/>
            <person name="Banfield J.F."/>
            <person name="Schramm A."/>
            <person name="Baker B.J."/>
            <person name="Spang A."/>
            <person name="Ettema T.J.G."/>
        </authorList>
    </citation>
    <scope>NUCLEOTIDE SEQUENCE</scope>
    <source>
        <strain evidence="1">LCB_4</strain>
    </source>
</reference>
<organism evidence="1 2">
    <name type="scientific">Odinarchaeota yellowstonii (strain LCB_4)</name>
    <dbReference type="NCBI Taxonomy" id="1841599"/>
    <lineage>
        <taxon>Archaea</taxon>
        <taxon>Promethearchaeati</taxon>
        <taxon>Candidatus Odinarchaeota</taxon>
        <taxon>Candidatus Odinarchaeia</taxon>
        <taxon>Candidatus Odinarchaeales</taxon>
        <taxon>Candidatus Odinarchaeaceae</taxon>
        <taxon>Candidatus Odinarchaeum</taxon>
    </lineage>
</organism>
<dbReference type="SUPFAM" id="SSF46785">
    <property type="entry name" value="Winged helix' DNA-binding domain"/>
    <property type="match status" value="1"/>
</dbReference>
<accession>A0AAF0D242</accession>
<evidence type="ECO:0000313" key="2">
    <source>
        <dbReference type="Proteomes" id="UP000186851"/>
    </source>
</evidence>
<dbReference type="EMBL" id="CP091871">
    <property type="protein sequence ID" value="WEU40220.1"/>
    <property type="molecule type" value="Genomic_DNA"/>
</dbReference>
<reference evidence="1" key="2">
    <citation type="journal article" date="2022" name="Nat. Microbiol.">
        <title>A closed Candidatus Odinarchaeum chromosome exposes Asgard archaeal viruses.</title>
        <authorList>
            <person name="Tamarit D."/>
            <person name="Caceres E.F."/>
            <person name="Krupovic M."/>
            <person name="Nijland R."/>
            <person name="Eme L."/>
            <person name="Robinson N.P."/>
            <person name="Ettema T.J.G."/>
        </authorList>
    </citation>
    <scope>NUCLEOTIDE SEQUENCE</scope>
    <source>
        <strain evidence="1">LCB_4</strain>
    </source>
</reference>
<sequence>MDYLCGVGVVGVDVLVKVFGGGYGVGGFRRWVLGPLLEARLVDVVEGGVRVSGVGFKVGEFIGRFGVPGVFSRSSRCYEVVVLLELDRCGGVGLRGLRGLVPWGSLRRVLRRLREFVVGVRVGGGWVYRGGGGVVDGLDGRVLDLVKSGVGSAGVIAGLLGVHRRTVYKCLSRLRGAGLVESVRGGLVYRLSGEGLELAGYLKCLLGYLRGLVKLDVSVGLSFLKCLAERGYPVSEREVYEDCFRSGVDLNRFGYVRESLKRLGFVVGNVYTGYTVSRLFWDTVKNM</sequence>
<gene>
    <name evidence="1" type="ORF">OdinLCB4_007055</name>
</gene>
<dbReference type="InterPro" id="IPR036390">
    <property type="entry name" value="WH_DNA-bd_sf"/>
</dbReference>